<feature type="compositionally biased region" description="Polar residues" evidence="1">
    <location>
        <begin position="222"/>
        <end position="235"/>
    </location>
</feature>
<feature type="compositionally biased region" description="Low complexity" evidence="1">
    <location>
        <begin position="236"/>
        <end position="249"/>
    </location>
</feature>
<feature type="compositionally biased region" description="Low complexity" evidence="1">
    <location>
        <begin position="294"/>
        <end position="310"/>
    </location>
</feature>
<feature type="region of interest" description="Disordered" evidence="1">
    <location>
        <begin position="99"/>
        <end position="122"/>
    </location>
</feature>
<dbReference type="EMBL" id="JAOAOG010000173">
    <property type="protein sequence ID" value="KAJ6242617.1"/>
    <property type="molecule type" value="Genomic_DNA"/>
</dbReference>
<keyword evidence="3" id="KW-1185">Reference proteome</keyword>
<evidence type="ECO:0000313" key="2">
    <source>
        <dbReference type="EMBL" id="KAJ6242617.1"/>
    </source>
</evidence>
<feature type="region of interest" description="Disordered" evidence="1">
    <location>
        <begin position="183"/>
        <end position="327"/>
    </location>
</feature>
<reference evidence="2" key="1">
    <citation type="submission" date="2022-08" db="EMBL/GenBank/DDBJ databases">
        <title>Novel sulfate-reducing endosymbionts in the free-living metamonad Anaeramoeba.</title>
        <authorList>
            <person name="Jerlstrom-Hultqvist J."/>
            <person name="Cepicka I."/>
            <person name="Gallot-Lavallee L."/>
            <person name="Salas-Leiva D."/>
            <person name="Curtis B.A."/>
            <person name="Zahonova K."/>
            <person name="Pipaliya S."/>
            <person name="Dacks J."/>
            <person name="Roger A.J."/>
        </authorList>
    </citation>
    <scope>NUCLEOTIDE SEQUENCE</scope>
    <source>
        <strain evidence="2">Schooner1</strain>
    </source>
</reference>
<evidence type="ECO:0000256" key="1">
    <source>
        <dbReference type="SAM" id="MobiDB-lite"/>
    </source>
</evidence>
<comment type="caution">
    <text evidence="2">The sequence shown here is derived from an EMBL/GenBank/DDBJ whole genome shotgun (WGS) entry which is preliminary data.</text>
</comment>
<sequence>MFFDFSTNDVNGIDPEFESVFPQFLEDPYPDVDISTQEIFSRALLKEELKFEFQKQQRKRKVTNPNTKTVSIPNTTLKKKLAKTTSFSQKKVNLFLPSNLNSKLANSPRKKGNLQSKKQNRKMKINQLITDNNRYKTEQKKTVRSIIQTKTQLLIEKARFDCREEELKELKKLVELVQKKMKQAKKQTEIENKKNTKPTNQNTETKEKQTESKIRNGDKKGNGNTKESVSGNKTQTTTTTLSSSSSIIINKPNEKQDQTHSEQHDQSSNNEVYSVSQKKLSQQHSKNSQKKYMTTATPSSSPTPTSSSSTLPNKKRNSSKNKQSKKNLQMKILDNQNFSLLINALQEHKGTIASEIH</sequence>
<feature type="compositionally biased region" description="Polar residues" evidence="1">
    <location>
        <begin position="266"/>
        <end position="292"/>
    </location>
</feature>
<dbReference type="Proteomes" id="UP001150062">
    <property type="component" value="Unassembled WGS sequence"/>
</dbReference>
<feature type="compositionally biased region" description="Basic and acidic residues" evidence="1">
    <location>
        <begin position="252"/>
        <end position="265"/>
    </location>
</feature>
<feature type="compositionally biased region" description="Basic residues" evidence="1">
    <location>
        <begin position="313"/>
        <end position="325"/>
    </location>
</feature>
<proteinExistence type="predicted"/>
<name>A0ABQ8YDD5_9EUKA</name>
<feature type="compositionally biased region" description="Basic residues" evidence="1">
    <location>
        <begin position="108"/>
        <end position="122"/>
    </location>
</feature>
<organism evidence="2 3">
    <name type="scientific">Anaeramoeba flamelloides</name>
    <dbReference type="NCBI Taxonomy" id="1746091"/>
    <lineage>
        <taxon>Eukaryota</taxon>
        <taxon>Metamonada</taxon>
        <taxon>Anaeramoebidae</taxon>
        <taxon>Anaeramoeba</taxon>
    </lineage>
</organism>
<accession>A0ABQ8YDD5</accession>
<feature type="compositionally biased region" description="Basic and acidic residues" evidence="1">
    <location>
        <begin position="204"/>
        <end position="221"/>
    </location>
</feature>
<evidence type="ECO:0000313" key="3">
    <source>
        <dbReference type="Proteomes" id="UP001150062"/>
    </source>
</evidence>
<protein>
    <submittedName>
        <fullName evidence="2">Uncharacterized protein</fullName>
    </submittedName>
</protein>
<gene>
    <name evidence="2" type="ORF">M0813_02465</name>
</gene>